<dbReference type="PANTHER" id="PTHR35861">
    <property type="match status" value="1"/>
</dbReference>
<gene>
    <name evidence="1" type="ORF">J2S20_002127</name>
</gene>
<organism evidence="1 2">
    <name type="scientific">Moryella indoligenes</name>
    <dbReference type="NCBI Taxonomy" id="371674"/>
    <lineage>
        <taxon>Bacteria</taxon>
        <taxon>Bacillati</taxon>
        <taxon>Bacillota</taxon>
        <taxon>Clostridia</taxon>
        <taxon>Lachnospirales</taxon>
        <taxon>Lachnospiraceae</taxon>
        <taxon>Moryella</taxon>
    </lineage>
</organism>
<accession>A0AAE3VBT3</accession>
<reference evidence="1" key="1">
    <citation type="submission" date="2023-07" db="EMBL/GenBank/DDBJ databases">
        <title>Genomic Encyclopedia of Type Strains, Phase IV (KMG-IV): sequencing the most valuable type-strain genomes for metagenomic binning, comparative biology and taxonomic classification.</title>
        <authorList>
            <person name="Goeker M."/>
        </authorList>
    </citation>
    <scope>NUCLEOTIDE SEQUENCE</scope>
    <source>
        <strain evidence="1">DSM 19659</strain>
    </source>
</reference>
<comment type="caution">
    <text evidence="1">The sequence shown here is derived from an EMBL/GenBank/DDBJ whole genome shotgun (WGS) entry which is preliminary data.</text>
</comment>
<name>A0AAE3VBT3_9FIRM</name>
<dbReference type="RefSeq" id="WP_307255360.1">
    <property type="nucleotide sequence ID" value="NZ_JAUSTO010000019.1"/>
</dbReference>
<dbReference type="Proteomes" id="UP001241537">
    <property type="component" value="Unassembled WGS sequence"/>
</dbReference>
<dbReference type="InterPro" id="IPR052042">
    <property type="entry name" value="Tail_sheath_structural"/>
</dbReference>
<evidence type="ECO:0000313" key="1">
    <source>
        <dbReference type="EMBL" id="MDQ0153407.1"/>
    </source>
</evidence>
<protein>
    <submittedName>
        <fullName evidence="1">Phage tail sheath protein FI</fullName>
    </submittedName>
</protein>
<dbReference type="AlphaFoldDB" id="A0AAE3VBT3"/>
<keyword evidence="2" id="KW-1185">Reference proteome</keyword>
<dbReference type="EMBL" id="JAUSTO010000019">
    <property type="protein sequence ID" value="MDQ0153407.1"/>
    <property type="molecule type" value="Genomic_DNA"/>
</dbReference>
<dbReference type="PANTHER" id="PTHR35861:SF2">
    <property type="entry name" value="FELS-2 PROPHAGE PROTEIN"/>
    <property type="match status" value="1"/>
</dbReference>
<sequence>MPYKHGVYVSERATSVSAPNTGNAAIPVVIGTAPVYMTKEAKVNEPILVETFEEAKEFMGYSSDFASFTICEAVSAFFQLAKVSPIVLINVADPKKHNAVVSETPVSVVDGRAVVTVQGMMLEGLTVKNASALMVETTDYVASYNEDGNIVITVVPGGKGADASSLNISGKKFDASKVKAEDIVGAVDSESGTETGIEAIRKVFPKLNVIPGVLLAPRYSMDAKVAAALQAKTENINGAFKSLAIIDIKSDEGGAKKYRDVKGVKDTQGISSANAYAIWPFVKVGGQVYSGSSVAAAVMSRTDMQNDGIPYVSPSNKRINVSGVCLADGTEVVLDLNQANVLNGEGVATFINVMGFRLWGNNTAAYPGTKDPKDRWVNVRRFMNWAANTFIVSYFERVDNPANKRQIEAIVDSENVRGNAMVSMGACARYELVYNPSDNTEASLLDGVLRFHQYIAPYIPAEVIENVIEFDPEALVAALNG</sequence>
<evidence type="ECO:0000313" key="2">
    <source>
        <dbReference type="Proteomes" id="UP001241537"/>
    </source>
</evidence>
<proteinExistence type="predicted"/>